<dbReference type="PRINTS" id="PR00080">
    <property type="entry name" value="SDRFAMILY"/>
</dbReference>
<dbReference type="InterPro" id="IPR002347">
    <property type="entry name" value="SDR_fam"/>
</dbReference>
<keyword evidence="5" id="KW-1185">Reference proteome</keyword>
<dbReference type="Gene3D" id="3.40.50.720">
    <property type="entry name" value="NAD(P)-binding Rossmann-like Domain"/>
    <property type="match status" value="1"/>
</dbReference>
<evidence type="ECO:0000313" key="4">
    <source>
        <dbReference type="EMBL" id="PIC17705.1"/>
    </source>
</evidence>
<reference evidence="5" key="1">
    <citation type="submission" date="2017-10" db="EMBL/GenBank/DDBJ databases">
        <title>Rapid genome shrinkage in a self-fertile nematode reveals novel sperm competition proteins.</title>
        <authorList>
            <person name="Yin D."/>
            <person name="Schwarz E.M."/>
            <person name="Thomas C.G."/>
            <person name="Felde R.L."/>
            <person name="Korf I.F."/>
            <person name="Cutter A.D."/>
            <person name="Schartner C.M."/>
            <person name="Ralston E.J."/>
            <person name="Meyer B.J."/>
            <person name="Haag E.S."/>
        </authorList>
    </citation>
    <scope>NUCLEOTIDE SEQUENCE [LARGE SCALE GENOMIC DNA]</scope>
    <source>
        <strain evidence="5">JU1422</strain>
    </source>
</reference>
<gene>
    <name evidence="4" type="primary">Cni-dhs-26</name>
    <name evidence="4" type="synonym">Cnig_chr_X.g23854</name>
    <name evidence="4" type="ORF">B9Z55_023854</name>
</gene>
<dbReference type="GO" id="GO:0016491">
    <property type="term" value="F:oxidoreductase activity"/>
    <property type="evidence" value="ECO:0007669"/>
    <property type="project" value="UniProtKB-KW"/>
</dbReference>
<dbReference type="AlphaFoldDB" id="A0A2G5SRG8"/>
<accession>A0A2G5SRG8</accession>
<dbReference type="PROSITE" id="PS00061">
    <property type="entry name" value="ADH_SHORT"/>
    <property type="match status" value="1"/>
</dbReference>
<comment type="similarity">
    <text evidence="2">Belongs to the short-chain dehydrogenases/reductases (SDR) family.</text>
</comment>
<protein>
    <submittedName>
        <fullName evidence="4">Uncharacterized protein</fullName>
    </submittedName>
</protein>
<dbReference type="STRING" id="1611254.A0A2G5SRG8"/>
<evidence type="ECO:0000256" key="3">
    <source>
        <dbReference type="SAM" id="Phobius"/>
    </source>
</evidence>
<keyword evidence="3" id="KW-0472">Membrane</keyword>
<sequence>MSLKGKVAIVTGASRGCGRGIALQLAEAGCTLFITARCPEESLSSQLTYLPTLEDTAEECRKRGGTCYPHYIDHSDMAAVEEFFNEVARKTDNQLDILVNNAFSAVTVSAGYFNIIDDQVQKCGSGDTRKFFEKDPEIWDDINNVGLRNQYYCSVFGTRIMSKNGMKGFIVNISSLGGIMYLFNVAYGAGKMAIDRISSDIAHELRDTDITVVSLWPSAVRTELIINMLETSAGSWGKTENEMFLNGESIEYCGKAVVAIASDPKRKIWNGSTLITTDMGCYYKYTDIDGRIPTNMRSLRGLLMLAGHQTMANWCPVWVNLPGWALTLWQNKINH</sequence>
<dbReference type="SUPFAM" id="SSF51735">
    <property type="entry name" value="NAD(P)-binding Rossmann-fold domains"/>
    <property type="match status" value="1"/>
</dbReference>
<dbReference type="Pfam" id="PF00106">
    <property type="entry name" value="adh_short"/>
    <property type="match status" value="1"/>
</dbReference>
<name>A0A2G5SRG8_9PELO</name>
<organism evidence="4 5">
    <name type="scientific">Caenorhabditis nigoni</name>
    <dbReference type="NCBI Taxonomy" id="1611254"/>
    <lineage>
        <taxon>Eukaryota</taxon>
        <taxon>Metazoa</taxon>
        <taxon>Ecdysozoa</taxon>
        <taxon>Nematoda</taxon>
        <taxon>Chromadorea</taxon>
        <taxon>Rhabditida</taxon>
        <taxon>Rhabditina</taxon>
        <taxon>Rhabditomorpha</taxon>
        <taxon>Rhabditoidea</taxon>
        <taxon>Rhabditidae</taxon>
        <taxon>Peloderinae</taxon>
        <taxon>Caenorhabditis</taxon>
    </lineage>
</organism>
<keyword evidence="1" id="KW-0560">Oxidoreductase</keyword>
<evidence type="ECO:0000256" key="1">
    <source>
        <dbReference type="ARBA" id="ARBA00023002"/>
    </source>
</evidence>
<dbReference type="InterPro" id="IPR020904">
    <property type="entry name" value="Sc_DH/Rdtase_CS"/>
</dbReference>
<dbReference type="CDD" id="cd09763">
    <property type="entry name" value="DHRS1-like_SDR_c"/>
    <property type="match status" value="1"/>
</dbReference>
<dbReference type="OrthoDB" id="1933717at2759"/>
<dbReference type="EMBL" id="PDUG01000006">
    <property type="protein sequence ID" value="PIC17705.1"/>
    <property type="molecule type" value="Genomic_DNA"/>
</dbReference>
<dbReference type="PANTHER" id="PTHR44147:SF3">
    <property type="entry name" value="DEHYDROGENASES, SHORT CHAIN"/>
    <property type="match status" value="1"/>
</dbReference>
<dbReference type="PANTHER" id="PTHR44147">
    <property type="entry name" value="DEHYDROGENASE/REDUCTASE SDR FAMILY MEMBER 1"/>
    <property type="match status" value="1"/>
</dbReference>
<keyword evidence="3" id="KW-1133">Transmembrane helix</keyword>
<proteinExistence type="inferred from homology"/>
<dbReference type="PRINTS" id="PR00081">
    <property type="entry name" value="GDHRDH"/>
</dbReference>
<evidence type="ECO:0000313" key="5">
    <source>
        <dbReference type="Proteomes" id="UP000230233"/>
    </source>
</evidence>
<feature type="transmembrane region" description="Helical" evidence="3">
    <location>
        <begin position="169"/>
        <end position="189"/>
    </location>
</feature>
<comment type="caution">
    <text evidence="4">The sequence shown here is derived from an EMBL/GenBank/DDBJ whole genome shotgun (WGS) entry which is preliminary data.</text>
</comment>
<dbReference type="Proteomes" id="UP000230233">
    <property type="component" value="Chromosome X"/>
</dbReference>
<keyword evidence="3" id="KW-0812">Transmembrane</keyword>
<dbReference type="InterPro" id="IPR036291">
    <property type="entry name" value="NAD(P)-bd_dom_sf"/>
</dbReference>
<evidence type="ECO:0000256" key="2">
    <source>
        <dbReference type="RuleBase" id="RU000363"/>
    </source>
</evidence>